<protein>
    <submittedName>
        <fullName evidence="2">Acetyltransferase</fullName>
    </submittedName>
</protein>
<organism evidence="2 3">
    <name type="scientific">Pseudovibrio exalbescens</name>
    <dbReference type="NCBI Taxonomy" id="197461"/>
    <lineage>
        <taxon>Bacteria</taxon>
        <taxon>Pseudomonadati</taxon>
        <taxon>Pseudomonadota</taxon>
        <taxon>Alphaproteobacteria</taxon>
        <taxon>Hyphomicrobiales</taxon>
        <taxon>Stappiaceae</taxon>
        <taxon>Pseudovibrio</taxon>
    </lineage>
</organism>
<dbReference type="PANTHER" id="PTHR43792">
    <property type="entry name" value="GNAT FAMILY, PUTATIVE (AFU_ORTHOLOGUE AFUA_3G00765)-RELATED-RELATED"/>
    <property type="match status" value="1"/>
</dbReference>
<dbReference type="RefSeq" id="WP_036488563.1">
    <property type="nucleotide sequence ID" value="NZ_LVVZ01000014.1"/>
</dbReference>
<dbReference type="AlphaFoldDB" id="A0A1U7JJ59"/>
<dbReference type="SUPFAM" id="SSF55729">
    <property type="entry name" value="Acyl-CoA N-acyltransferases (Nat)"/>
    <property type="match status" value="1"/>
</dbReference>
<dbReference type="EMBL" id="LVVZ01000014">
    <property type="protein sequence ID" value="OKL44691.1"/>
    <property type="molecule type" value="Genomic_DNA"/>
</dbReference>
<proteinExistence type="predicted"/>
<accession>A0A1U7JJ59</accession>
<evidence type="ECO:0000313" key="2">
    <source>
        <dbReference type="EMBL" id="OKL44691.1"/>
    </source>
</evidence>
<name>A0A1U7JJ59_9HYPH</name>
<reference evidence="2 3" key="1">
    <citation type="submission" date="2016-03" db="EMBL/GenBank/DDBJ databases">
        <title>Genome sequence of Nesiotobacter sp. nov., a moderately halophilic alphaproteobacterium isolated from the Yellow Sea, China.</title>
        <authorList>
            <person name="Zhang G."/>
            <person name="Zhang R."/>
        </authorList>
    </citation>
    <scope>NUCLEOTIDE SEQUENCE [LARGE SCALE GENOMIC DNA]</scope>
    <source>
        <strain evidence="2 3">WB1-6</strain>
    </source>
</reference>
<gene>
    <name evidence="2" type="ORF">A3843_08000</name>
</gene>
<evidence type="ECO:0000313" key="3">
    <source>
        <dbReference type="Proteomes" id="UP000185783"/>
    </source>
</evidence>
<dbReference type="Pfam" id="PF13302">
    <property type="entry name" value="Acetyltransf_3"/>
    <property type="match status" value="1"/>
</dbReference>
<dbReference type="InterPro" id="IPR000182">
    <property type="entry name" value="GNAT_dom"/>
</dbReference>
<dbReference type="GO" id="GO:0016747">
    <property type="term" value="F:acyltransferase activity, transferring groups other than amino-acyl groups"/>
    <property type="evidence" value="ECO:0007669"/>
    <property type="project" value="InterPro"/>
</dbReference>
<evidence type="ECO:0000259" key="1">
    <source>
        <dbReference type="PROSITE" id="PS51186"/>
    </source>
</evidence>
<dbReference type="InterPro" id="IPR051531">
    <property type="entry name" value="N-acetyltransferase"/>
</dbReference>
<feature type="domain" description="N-acetyltransferase" evidence="1">
    <location>
        <begin position="39"/>
        <end position="187"/>
    </location>
</feature>
<keyword evidence="2" id="KW-0808">Transferase</keyword>
<dbReference type="PROSITE" id="PS51186">
    <property type="entry name" value="GNAT"/>
    <property type="match status" value="1"/>
</dbReference>
<dbReference type="Gene3D" id="3.40.630.30">
    <property type="match status" value="1"/>
</dbReference>
<dbReference type="STRING" id="197461.A3843_08000"/>
<dbReference type="Proteomes" id="UP000185783">
    <property type="component" value="Unassembled WGS sequence"/>
</dbReference>
<sequence length="203" mass="22233">MVVEYEDSLEESSYSAAAHEPQDTARLAINASRQDDLADIIFLANNRRVTDMVASMPHPFTLEDAKALVKRSEAGHMGNTLFAIRMKNTGRFIGAIGYAPSMEDGGACHLGYWIGEPFWGQGYATEAAHAMVDFAFSDGGISTLTASCHVNNPASRRVLEKCGFQFREQSKMRMSGNSGLVNVDRFSLTRSTWKALKAWGQAA</sequence>
<keyword evidence="3" id="KW-1185">Reference proteome</keyword>
<dbReference type="InterPro" id="IPR016181">
    <property type="entry name" value="Acyl_CoA_acyltransferase"/>
</dbReference>
<comment type="caution">
    <text evidence="2">The sequence shown here is derived from an EMBL/GenBank/DDBJ whole genome shotgun (WGS) entry which is preliminary data.</text>
</comment>